<sequence>MSDVIIDVTTLSALNSALKRILVEFDEVGSTTGELQDAIDRPADRSGLRDRTRDFESGWDDRRSALVEKLTAIQASVESTCTGWLDFDSELANNLTLDASGGAAPVSDV</sequence>
<dbReference type="KEGG" id="mdb:OVN18_06460"/>
<evidence type="ECO:0000313" key="2">
    <source>
        <dbReference type="Proteomes" id="UP001164706"/>
    </source>
</evidence>
<accession>A0A9E8MN93</accession>
<name>A0A9E8MN93_9MICO</name>
<gene>
    <name evidence="1" type="ORF">OVN18_06460</name>
</gene>
<organism evidence="1 2">
    <name type="scientific">Microcella daejeonensis</name>
    <dbReference type="NCBI Taxonomy" id="2994971"/>
    <lineage>
        <taxon>Bacteria</taxon>
        <taxon>Bacillati</taxon>
        <taxon>Actinomycetota</taxon>
        <taxon>Actinomycetes</taxon>
        <taxon>Micrococcales</taxon>
        <taxon>Microbacteriaceae</taxon>
        <taxon>Microcella</taxon>
    </lineage>
</organism>
<reference evidence="1" key="1">
    <citation type="submission" date="2022-11" db="EMBL/GenBank/DDBJ databases">
        <title>Description of Microcella daejonensis nov. sp, isolated from riverside soil.</title>
        <authorList>
            <person name="Molina K.M."/>
            <person name="Kim S.B."/>
        </authorList>
    </citation>
    <scope>NUCLEOTIDE SEQUENCE</scope>
    <source>
        <strain evidence="1">MMS21-STM12</strain>
    </source>
</reference>
<proteinExistence type="predicted"/>
<dbReference type="Proteomes" id="UP001164706">
    <property type="component" value="Chromosome"/>
</dbReference>
<protein>
    <recommendedName>
        <fullName evidence="3">Flagellar protein FlgN</fullName>
    </recommendedName>
</protein>
<dbReference type="RefSeq" id="WP_267782811.1">
    <property type="nucleotide sequence ID" value="NZ_CP113089.1"/>
</dbReference>
<dbReference type="EMBL" id="CP113089">
    <property type="protein sequence ID" value="WAB82638.1"/>
    <property type="molecule type" value="Genomic_DNA"/>
</dbReference>
<evidence type="ECO:0000313" key="1">
    <source>
        <dbReference type="EMBL" id="WAB82638.1"/>
    </source>
</evidence>
<keyword evidence="2" id="KW-1185">Reference proteome</keyword>
<dbReference type="AlphaFoldDB" id="A0A9E8MN93"/>
<evidence type="ECO:0008006" key="3">
    <source>
        <dbReference type="Google" id="ProtNLM"/>
    </source>
</evidence>